<dbReference type="InterPro" id="IPR006379">
    <property type="entry name" value="HAD-SF_hydro_IIB"/>
</dbReference>
<evidence type="ECO:0000313" key="2">
    <source>
        <dbReference type="Proteomes" id="UP000195985"/>
    </source>
</evidence>
<dbReference type="GO" id="GO:0005829">
    <property type="term" value="C:cytosol"/>
    <property type="evidence" value="ECO:0007669"/>
    <property type="project" value="TreeGrafter"/>
</dbReference>
<evidence type="ECO:0000313" key="1">
    <source>
        <dbReference type="EMBL" id="SLM50573.1"/>
    </source>
</evidence>
<dbReference type="InterPro" id="IPR023214">
    <property type="entry name" value="HAD_sf"/>
</dbReference>
<keyword evidence="2" id="KW-1185">Reference proteome</keyword>
<dbReference type="AlphaFoldDB" id="A0A1W1ICU3"/>
<dbReference type="GO" id="GO:0016791">
    <property type="term" value="F:phosphatase activity"/>
    <property type="evidence" value="ECO:0007669"/>
    <property type="project" value="TreeGrafter"/>
</dbReference>
<dbReference type="OrthoDB" id="9790031at2"/>
<dbReference type="SFLD" id="SFLDG01144">
    <property type="entry name" value="C2.B.4:_PGP_Like"/>
    <property type="match status" value="1"/>
</dbReference>
<dbReference type="CDD" id="cd07516">
    <property type="entry name" value="HAD_Pase"/>
    <property type="match status" value="1"/>
</dbReference>
<dbReference type="NCBIfam" id="TIGR01484">
    <property type="entry name" value="HAD-SF-IIB"/>
    <property type="match status" value="1"/>
</dbReference>
<dbReference type="PANTHER" id="PTHR10000:SF8">
    <property type="entry name" value="HAD SUPERFAMILY HYDROLASE-LIKE, TYPE 3"/>
    <property type="match status" value="1"/>
</dbReference>
<dbReference type="InterPro" id="IPR036412">
    <property type="entry name" value="HAD-like_sf"/>
</dbReference>
<dbReference type="Gene3D" id="3.30.1240.10">
    <property type="match status" value="1"/>
</dbReference>
<dbReference type="SUPFAM" id="SSF56784">
    <property type="entry name" value="HAD-like"/>
    <property type="match status" value="1"/>
</dbReference>
<dbReference type="NCBIfam" id="TIGR00099">
    <property type="entry name" value="Cof-subfamily"/>
    <property type="match status" value="1"/>
</dbReference>
<dbReference type="PANTHER" id="PTHR10000">
    <property type="entry name" value="PHOSPHOSERINE PHOSPHATASE"/>
    <property type="match status" value="1"/>
</dbReference>
<dbReference type="GO" id="GO:0000287">
    <property type="term" value="F:magnesium ion binding"/>
    <property type="evidence" value="ECO:0007669"/>
    <property type="project" value="TreeGrafter"/>
</dbReference>
<organism evidence="1 2">
    <name type="scientific">Trichococcus pasteurii</name>
    <dbReference type="NCBI Taxonomy" id="43064"/>
    <lineage>
        <taxon>Bacteria</taxon>
        <taxon>Bacillati</taxon>
        <taxon>Bacillota</taxon>
        <taxon>Bacilli</taxon>
        <taxon>Lactobacillales</taxon>
        <taxon>Carnobacteriaceae</taxon>
        <taxon>Trichococcus</taxon>
    </lineage>
</organism>
<dbReference type="Gene3D" id="3.40.50.1000">
    <property type="entry name" value="HAD superfamily/HAD-like"/>
    <property type="match status" value="1"/>
</dbReference>
<protein>
    <submittedName>
        <fullName evidence="1">Cof protein</fullName>
    </submittedName>
</protein>
<dbReference type="Pfam" id="PF08282">
    <property type="entry name" value="Hydrolase_3"/>
    <property type="match status" value="1"/>
</dbReference>
<name>A0A1W1ICU3_9LACT</name>
<reference evidence="2" key="1">
    <citation type="submission" date="2016-04" db="EMBL/GenBank/DDBJ databases">
        <authorList>
            <person name="Strepis N."/>
        </authorList>
    </citation>
    <scope>NUCLEOTIDE SEQUENCE [LARGE SCALE GENOMIC DNA]</scope>
</reference>
<dbReference type="EMBL" id="FWEY01000001">
    <property type="protein sequence ID" value="SLM50573.1"/>
    <property type="molecule type" value="Genomic_DNA"/>
</dbReference>
<sequence>MAIKAIVLDIDGTLLNDQKVITPKTRESLLRAQEAGVKLVLASGRPLPAMLKFSKELKMEHYHGLLLSNNGACVTDCATDEMLFSQSISEEIGAALLTHLEQFDVKPMIAHKDYMYVNNVYDCMITAPPHGLRNIIEYESRSGDFKLCEVEHLADFVDFPLHKILIAGEPDYLAQHWQAIMRPFEGRINGFFSAPFYFEIADKGIDKAYALDKALQPLGINAEQVISFGDGQNDASIVAYAGVGIAMGNAIDALKASANEITLSNNEDGIAHMLERYL</sequence>
<dbReference type="STRING" id="43064.SAMN04488086_102253"/>
<proteinExistence type="predicted"/>
<dbReference type="Proteomes" id="UP000195985">
    <property type="component" value="Unassembled WGS sequence"/>
</dbReference>
<accession>A0A1W1ICU3</accession>
<gene>
    <name evidence="1" type="ORF">TPAS_245</name>
</gene>
<dbReference type="InterPro" id="IPR000150">
    <property type="entry name" value="Cof"/>
</dbReference>
<dbReference type="RefSeq" id="WP_086941477.1">
    <property type="nucleotide sequence ID" value="NZ_FONM01000002.1"/>
</dbReference>
<dbReference type="SFLD" id="SFLDS00003">
    <property type="entry name" value="Haloacid_Dehalogenase"/>
    <property type="match status" value="1"/>
</dbReference>
<dbReference type="SFLD" id="SFLDG01140">
    <property type="entry name" value="C2.B:_Phosphomannomutase_and_P"/>
    <property type="match status" value="1"/>
</dbReference>
<dbReference type="PROSITE" id="PS01228">
    <property type="entry name" value="COF_1"/>
    <property type="match status" value="1"/>
</dbReference>